<dbReference type="EMBL" id="JAMYWD010000004">
    <property type="protein sequence ID" value="KAJ4972829.1"/>
    <property type="molecule type" value="Genomic_DNA"/>
</dbReference>
<feature type="region of interest" description="Disordered" evidence="1">
    <location>
        <begin position="13"/>
        <end position="80"/>
    </location>
</feature>
<dbReference type="AlphaFoldDB" id="A0A9Q0KLS1"/>
<dbReference type="Proteomes" id="UP001141806">
    <property type="component" value="Unassembled WGS sequence"/>
</dbReference>
<dbReference type="OrthoDB" id="1932741at2759"/>
<organism evidence="2 3">
    <name type="scientific">Protea cynaroides</name>
    <dbReference type="NCBI Taxonomy" id="273540"/>
    <lineage>
        <taxon>Eukaryota</taxon>
        <taxon>Viridiplantae</taxon>
        <taxon>Streptophyta</taxon>
        <taxon>Embryophyta</taxon>
        <taxon>Tracheophyta</taxon>
        <taxon>Spermatophyta</taxon>
        <taxon>Magnoliopsida</taxon>
        <taxon>Proteales</taxon>
        <taxon>Proteaceae</taxon>
        <taxon>Protea</taxon>
    </lineage>
</organism>
<evidence type="ECO:0000313" key="2">
    <source>
        <dbReference type="EMBL" id="KAJ4972829.1"/>
    </source>
</evidence>
<dbReference type="InterPro" id="IPR036691">
    <property type="entry name" value="Endo/exonu/phosph_ase_sf"/>
</dbReference>
<protein>
    <submittedName>
        <fullName evidence="2">Uncharacterized protein</fullName>
    </submittedName>
</protein>
<reference evidence="2" key="1">
    <citation type="journal article" date="2023" name="Plant J.">
        <title>The genome of the king protea, Protea cynaroides.</title>
        <authorList>
            <person name="Chang J."/>
            <person name="Duong T.A."/>
            <person name="Schoeman C."/>
            <person name="Ma X."/>
            <person name="Roodt D."/>
            <person name="Barker N."/>
            <person name="Li Z."/>
            <person name="Van de Peer Y."/>
            <person name="Mizrachi E."/>
        </authorList>
    </citation>
    <scope>NUCLEOTIDE SEQUENCE</scope>
    <source>
        <tissue evidence="2">Young leaves</tissue>
    </source>
</reference>
<sequence>MGDPWYSCTKGLFTTADDSSSSLDDEDLNPQPISSHPKPAPFPNPKYLARVSETQSGIEGHGRGRKKSKKSPIKGKTGYKKDLEKVRQKNEGIVSNHIAPGWKYIHNGDWENPSRIWVGWNQINLDLEVLSISKYLIHTKITTKSSKKVFLCTTINGANSRELRLDLWREIHSIQNQAQLLWVLLGDFNVVRFGGEKVGGDFPNEEALEDFNNSLDRNSLTDLSWKGQLLTWSSGRKGNTRVCSKLDRCLVNLSWLNHFCFSLTPGISDHSPCILPIGEGKKFGPKPFKLLLGEGTRLLGSSGKSLDD</sequence>
<name>A0A9Q0KLS1_9MAGN</name>
<evidence type="ECO:0000256" key="1">
    <source>
        <dbReference type="SAM" id="MobiDB-lite"/>
    </source>
</evidence>
<comment type="caution">
    <text evidence="2">The sequence shown here is derived from an EMBL/GenBank/DDBJ whole genome shotgun (WGS) entry which is preliminary data.</text>
</comment>
<keyword evidence="3" id="KW-1185">Reference proteome</keyword>
<accession>A0A9Q0KLS1</accession>
<proteinExistence type="predicted"/>
<dbReference type="SUPFAM" id="SSF56219">
    <property type="entry name" value="DNase I-like"/>
    <property type="match status" value="1"/>
</dbReference>
<gene>
    <name evidence="2" type="ORF">NE237_006003</name>
</gene>
<dbReference type="PANTHER" id="PTHR33710:SF13">
    <property type="entry name" value="ENDONUCLEASE_EXONUCLEASE_PHOSPHATASE FAMILY PROTEIN"/>
    <property type="match status" value="1"/>
</dbReference>
<dbReference type="Gene3D" id="3.60.10.10">
    <property type="entry name" value="Endonuclease/exonuclease/phosphatase"/>
    <property type="match status" value="1"/>
</dbReference>
<dbReference type="PANTHER" id="PTHR33710">
    <property type="entry name" value="BNAC02G09200D PROTEIN"/>
    <property type="match status" value="1"/>
</dbReference>
<feature type="compositionally biased region" description="Basic residues" evidence="1">
    <location>
        <begin position="63"/>
        <end position="73"/>
    </location>
</feature>
<evidence type="ECO:0000313" key="3">
    <source>
        <dbReference type="Proteomes" id="UP001141806"/>
    </source>
</evidence>